<comment type="caution">
    <text evidence="1">The sequence shown here is derived from an EMBL/GenBank/DDBJ whole genome shotgun (WGS) entry which is preliminary data.</text>
</comment>
<evidence type="ECO:0000313" key="1">
    <source>
        <dbReference type="EMBL" id="PZE15602.1"/>
    </source>
</evidence>
<sequence length="208" mass="25325">MKNWLEYIENELIDIDFDDIETKQTDYYLYKFYRLNGTYLAVDLIDDFRKIRKIEIGKYWLTNSNVWGYEVSSAKAVLDKTKMQFIDFLQVSFDSEYGEQYELDFTTNNQRILSQFLNVPLFKGWIENYYNYKEDNYKICIELETDIKRLNFEIILLHFAEQDIPLPGDKTERRIRAWWADLKINDTKRKIEREIIKPLKIKTLPYKK</sequence>
<dbReference type="EMBL" id="QKSB01000031">
    <property type="protein sequence ID" value="PZE15602.1"/>
    <property type="molecule type" value="Genomic_DNA"/>
</dbReference>
<accession>A0A2W1NJ00</accession>
<keyword evidence="2" id="KW-1185">Reference proteome</keyword>
<gene>
    <name evidence="1" type="ORF">DNU06_17235</name>
</gene>
<dbReference type="RefSeq" id="WP_111064750.1">
    <property type="nucleotide sequence ID" value="NZ_JBHUCU010000029.1"/>
</dbReference>
<dbReference type="Proteomes" id="UP000249248">
    <property type="component" value="Unassembled WGS sequence"/>
</dbReference>
<name>A0A2W1NJ00_9FLAO</name>
<evidence type="ECO:0000313" key="2">
    <source>
        <dbReference type="Proteomes" id="UP000249248"/>
    </source>
</evidence>
<dbReference type="AlphaFoldDB" id="A0A2W1NJ00"/>
<dbReference type="OrthoDB" id="1446324at2"/>
<proteinExistence type="predicted"/>
<reference evidence="1 2" key="1">
    <citation type="submission" date="2018-06" db="EMBL/GenBank/DDBJ databases">
        <title>The draft genome sequence of Crocinitomix sp. SM1701.</title>
        <authorList>
            <person name="Zhang X."/>
        </authorList>
    </citation>
    <scope>NUCLEOTIDE SEQUENCE [LARGE SCALE GENOMIC DNA]</scope>
    <source>
        <strain evidence="1 2">SM1701</strain>
    </source>
</reference>
<protein>
    <submittedName>
        <fullName evidence="1">Uncharacterized protein</fullName>
    </submittedName>
</protein>
<organism evidence="1 2">
    <name type="scientific">Putridiphycobacter roseus</name>
    <dbReference type="NCBI Taxonomy" id="2219161"/>
    <lineage>
        <taxon>Bacteria</taxon>
        <taxon>Pseudomonadati</taxon>
        <taxon>Bacteroidota</taxon>
        <taxon>Flavobacteriia</taxon>
        <taxon>Flavobacteriales</taxon>
        <taxon>Crocinitomicaceae</taxon>
        <taxon>Putridiphycobacter</taxon>
    </lineage>
</organism>